<evidence type="ECO:0000256" key="6">
    <source>
        <dbReference type="ARBA" id="ARBA00023002"/>
    </source>
</evidence>
<feature type="binding site" evidence="13">
    <location>
        <position position="136"/>
    </location>
    <ligand>
        <name>(S)-2,3,4,5-tetrahydrodipicolinate</name>
        <dbReference type="ChEBI" id="CHEBI:16845"/>
    </ligand>
</feature>
<dbReference type="GO" id="GO:0051287">
    <property type="term" value="F:NAD binding"/>
    <property type="evidence" value="ECO:0007669"/>
    <property type="project" value="UniProtKB-UniRule"/>
</dbReference>
<dbReference type="GO" id="GO:0019877">
    <property type="term" value="P:diaminopimelate biosynthetic process"/>
    <property type="evidence" value="ECO:0007669"/>
    <property type="project" value="UniProtKB-UniRule"/>
</dbReference>
<keyword evidence="8 13" id="KW-0457">Lysine biosynthesis</keyword>
<evidence type="ECO:0000256" key="11">
    <source>
        <dbReference type="ARBA" id="ARBA00049080"/>
    </source>
</evidence>
<dbReference type="OrthoDB" id="9790352at2"/>
<evidence type="ECO:0000256" key="13">
    <source>
        <dbReference type="HAMAP-Rule" id="MF_00102"/>
    </source>
</evidence>
<dbReference type="InterPro" id="IPR023940">
    <property type="entry name" value="DHDPR_bac"/>
</dbReference>
<evidence type="ECO:0000256" key="3">
    <source>
        <dbReference type="ARBA" id="ARBA00022605"/>
    </source>
</evidence>
<dbReference type="AlphaFoldDB" id="A0A4R2EHJ5"/>
<dbReference type="CDD" id="cd02274">
    <property type="entry name" value="DHDPR_N"/>
    <property type="match status" value="1"/>
</dbReference>
<dbReference type="SUPFAM" id="SSF51735">
    <property type="entry name" value="NAD(P)-binding Rossmann-fold domains"/>
    <property type="match status" value="1"/>
</dbReference>
<keyword evidence="2 13" id="KW-0963">Cytoplasm</keyword>
<dbReference type="Gene3D" id="3.40.50.720">
    <property type="entry name" value="NAD(P)-binding Rossmann-like Domain"/>
    <property type="match status" value="1"/>
</dbReference>
<dbReference type="GO" id="GO:0009089">
    <property type="term" value="P:lysine biosynthetic process via diaminopimelate"/>
    <property type="evidence" value="ECO:0007669"/>
    <property type="project" value="UniProtKB-UniRule"/>
</dbReference>
<evidence type="ECO:0000313" key="16">
    <source>
        <dbReference type="EMBL" id="TCN66686.1"/>
    </source>
</evidence>
<dbReference type="InterPro" id="IPR022664">
    <property type="entry name" value="DapB_N_CS"/>
</dbReference>
<evidence type="ECO:0000256" key="7">
    <source>
        <dbReference type="ARBA" id="ARBA00023027"/>
    </source>
</evidence>
<comment type="pathway">
    <text evidence="9 13">Amino-acid biosynthesis; L-lysine biosynthesis via DAP pathway; (S)-tetrahydrodipicolinate from L-aspartate: step 4/4.</text>
</comment>
<evidence type="ECO:0000313" key="17">
    <source>
        <dbReference type="Proteomes" id="UP000294830"/>
    </source>
</evidence>
<evidence type="ECO:0000259" key="14">
    <source>
        <dbReference type="Pfam" id="PF01113"/>
    </source>
</evidence>
<dbReference type="HAMAP" id="MF_00102">
    <property type="entry name" value="DapB"/>
    <property type="match status" value="1"/>
</dbReference>
<dbReference type="InterPro" id="IPR022663">
    <property type="entry name" value="DapB_C"/>
</dbReference>
<feature type="domain" description="Dihydrodipicolinate reductase N-terminal" evidence="14">
    <location>
        <begin position="1"/>
        <end position="103"/>
    </location>
</feature>
<keyword evidence="3 13" id="KW-0028">Amino-acid biosynthesis</keyword>
<dbReference type="GO" id="GO:0005829">
    <property type="term" value="C:cytosol"/>
    <property type="evidence" value="ECO:0007669"/>
    <property type="project" value="TreeGrafter"/>
</dbReference>
<comment type="caution">
    <text evidence="13">Lacks conserved residue(s) required for the propagation of feature annotation.</text>
</comment>
<feature type="binding site" evidence="13">
    <location>
        <begin position="100"/>
        <end position="103"/>
    </location>
    <ligand>
        <name>NAD(+)</name>
        <dbReference type="ChEBI" id="CHEBI:57540"/>
    </ligand>
</feature>
<name>A0A4R2EHJ5_9BACT</name>
<feature type="binding site" evidence="13">
    <location>
        <position position="33"/>
    </location>
    <ligand>
        <name>NAD(+)</name>
        <dbReference type="ChEBI" id="CHEBI:57540"/>
    </ligand>
</feature>
<comment type="catalytic activity">
    <reaction evidence="12 13">
        <text>(S)-2,3,4,5-tetrahydrodipicolinate + NAD(+) + H2O = (2S,4S)-4-hydroxy-2,3,4,5-tetrahydrodipicolinate + NADH + H(+)</text>
        <dbReference type="Rhea" id="RHEA:35323"/>
        <dbReference type="ChEBI" id="CHEBI:15377"/>
        <dbReference type="ChEBI" id="CHEBI:15378"/>
        <dbReference type="ChEBI" id="CHEBI:16845"/>
        <dbReference type="ChEBI" id="CHEBI:57540"/>
        <dbReference type="ChEBI" id="CHEBI:57945"/>
        <dbReference type="ChEBI" id="CHEBI:67139"/>
        <dbReference type="EC" id="1.17.1.8"/>
    </reaction>
</comment>
<dbReference type="RefSeq" id="WP_131839386.1">
    <property type="nucleotide sequence ID" value="NZ_SLWB01000008.1"/>
</dbReference>
<keyword evidence="5 13" id="KW-0220">Diaminopimelate biosynthesis</keyword>
<reference evidence="16 17" key="1">
    <citation type="submission" date="2019-03" db="EMBL/GenBank/DDBJ databases">
        <title>Genomic Encyclopedia of Archaeal and Bacterial Type Strains, Phase II (KMG-II): from individual species to whole genera.</title>
        <authorList>
            <person name="Goeker M."/>
        </authorList>
    </citation>
    <scope>NUCLEOTIDE SEQUENCE [LARGE SCALE GENOMIC DNA]</scope>
    <source>
        <strain evidence="16 17">RL-C</strain>
    </source>
</reference>
<dbReference type="SUPFAM" id="SSF55347">
    <property type="entry name" value="Glyceraldehyde-3-phosphate dehydrogenase-like, C-terminal domain"/>
    <property type="match status" value="1"/>
</dbReference>
<dbReference type="InterPro" id="IPR036291">
    <property type="entry name" value="NAD(P)-bd_dom_sf"/>
</dbReference>
<comment type="catalytic activity">
    <reaction evidence="11 13">
        <text>(S)-2,3,4,5-tetrahydrodipicolinate + NADP(+) + H2O = (2S,4S)-4-hydroxy-2,3,4,5-tetrahydrodipicolinate + NADPH + H(+)</text>
        <dbReference type="Rhea" id="RHEA:35331"/>
        <dbReference type="ChEBI" id="CHEBI:15377"/>
        <dbReference type="ChEBI" id="CHEBI:15378"/>
        <dbReference type="ChEBI" id="CHEBI:16845"/>
        <dbReference type="ChEBI" id="CHEBI:57783"/>
        <dbReference type="ChEBI" id="CHEBI:58349"/>
        <dbReference type="ChEBI" id="CHEBI:67139"/>
        <dbReference type="EC" id="1.17.1.8"/>
    </reaction>
</comment>
<dbReference type="PROSITE" id="PS01298">
    <property type="entry name" value="DAPB"/>
    <property type="match status" value="1"/>
</dbReference>
<comment type="caution">
    <text evidence="13">Was originally thought to be a dihydrodipicolinate reductase (DHDPR), catalyzing the conversion of dihydrodipicolinate to tetrahydrodipicolinate. However, it was shown in E.coli that the substrate of the enzymatic reaction is not dihydrodipicolinate (DHDP) but in fact (2S,4S)-4-hydroxy-2,3,4,5-tetrahydrodipicolinic acid (HTPA), the product released by the DapA-catalyzed reaction.</text>
</comment>
<evidence type="ECO:0000256" key="1">
    <source>
        <dbReference type="ARBA" id="ARBA00006642"/>
    </source>
</evidence>
<sequence length="238" mass="25969">MRIALVGYGKMGKEIEKIAKERGHCISIIIDQDNSEDMNSTSFKQADVAIEFTNPYSALNNINCCINSGVPVVCGSTGWLDHLPEISEYVKAQNGALFYASNFSLGVNIFFKVNQHLASIMSKFNDYSVEVEEWHHNQKLDSPSGTAITAAEGILESYTNKNGWINQSVNDSNKLGIISIRKGEIPGTHTVTYDSPVDKIVLTHEAKSREGFALGAVLAAEFLAGKTGVYTMSDLLAL</sequence>
<feature type="active site" description="Proton donor/acceptor" evidence="13">
    <location>
        <position position="135"/>
    </location>
</feature>
<evidence type="ECO:0000256" key="9">
    <source>
        <dbReference type="ARBA" id="ARBA00037922"/>
    </source>
</evidence>
<keyword evidence="4 13" id="KW-0521">NADP</keyword>
<dbReference type="EC" id="1.17.1.8" evidence="10 13"/>
<feature type="binding site" evidence="13">
    <location>
        <begin position="145"/>
        <end position="146"/>
    </location>
    <ligand>
        <name>(S)-2,3,4,5-tetrahydrodipicolinate</name>
        <dbReference type="ChEBI" id="CHEBI:16845"/>
    </ligand>
</feature>
<dbReference type="EMBL" id="SLWB01000008">
    <property type="protein sequence ID" value="TCN66686.1"/>
    <property type="molecule type" value="Genomic_DNA"/>
</dbReference>
<dbReference type="GO" id="GO:0016726">
    <property type="term" value="F:oxidoreductase activity, acting on CH or CH2 groups, NAD or NADP as acceptor"/>
    <property type="evidence" value="ECO:0007669"/>
    <property type="project" value="UniProtKB-UniRule"/>
</dbReference>
<gene>
    <name evidence="13" type="primary">dapB</name>
    <name evidence="16" type="ORF">CLV25_10824</name>
</gene>
<dbReference type="InterPro" id="IPR000846">
    <property type="entry name" value="DapB_N"/>
</dbReference>
<accession>A0A4R2EHJ5</accession>
<evidence type="ECO:0000256" key="8">
    <source>
        <dbReference type="ARBA" id="ARBA00023154"/>
    </source>
</evidence>
<evidence type="ECO:0000259" key="15">
    <source>
        <dbReference type="Pfam" id="PF05173"/>
    </source>
</evidence>
<evidence type="ECO:0000256" key="4">
    <source>
        <dbReference type="ARBA" id="ARBA00022857"/>
    </source>
</evidence>
<comment type="function">
    <text evidence="13">Catalyzes the conversion of 4-hydroxy-tetrahydrodipicolinate (HTPA) to tetrahydrodipicolinate.</text>
</comment>
<organism evidence="16 17">
    <name type="scientific">Acetobacteroides hydrogenigenes</name>
    <dbReference type="NCBI Taxonomy" id="979970"/>
    <lineage>
        <taxon>Bacteria</taxon>
        <taxon>Pseudomonadati</taxon>
        <taxon>Bacteroidota</taxon>
        <taxon>Bacteroidia</taxon>
        <taxon>Bacteroidales</taxon>
        <taxon>Rikenellaceae</taxon>
        <taxon>Acetobacteroides</taxon>
    </lineage>
</organism>
<evidence type="ECO:0000256" key="2">
    <source>
        <dbReference type="ARBA" id="ARBA00022490"/>
    </source>
</evidence>
<feature type="active site" description="Proton donor" evidence="13">
    <location>
        <position position="139"/>
    </location>
</feature>
<dbReference type="UniPathway" id="UPA00034">
    <property type="reaction ID" value="UER00018"/>
</dbReference>
<dbReference type="PIRSF" id="PIRSF000161">
    <property type="entry name" value="DHPR"/>
    <property type="match status" value="1"/>
</dbReference>
<feature type="domain" description="Dihydrodipicolinate reductase C-terminal" evidence="15">
    <location>
        <begin position="106"/>
        <end position="236"/>
    </location>
</feature>
<comment type="subcellular location">
    <subcellularLocation>
        <location evidence="13">Cytoplasm</location>
    </subcellularLocation>
</comment>
<feature type="binding site" evidence="13">
    <location>
        <begin position="75"/>
        <end position="77"/>
    </location>
    <ligand>
        <name>NAD(+)</name>
        <dbReference type="ChEBI" id="CHEBI:57540"/>
    </ligand>
</feature>
<protein>
    <recommendedName>
        <fullName evidence="10 13">4-hydroxy-tetrahydrodipicolinate reductase</fullName>
        <shortName evidence="13">HTPA reductase</shortName>
        <ecNumber evidence="10 13">1.17.1.8</ecNumber>
    </recommendedName>
</protein>
<keyword evidence="17" id="KW-1185">Reference proteome</keyword>
<evidence type="ECO:0000256" key="10">
    <source>
        <dbReference type="ARBA" id="ARBA00038983"/>
    </source>
</evidence>
<comment type="subunit">
    <text evidence="13">Homotetramer.</text>
</comment>
<comment type="caution">
    <text evidence="16">The sequence shown here is derived from an EMBL/GenBank/DDBJ whole genome shotgun (WGS) entry which is preliminary data.</text>
</comment>
<dbReference type="Pfam" id="PF05173">
    <property type="entry name" value="DapB_C"/>
    <property type="match status" value="1"/>
</dbReference>
<dbReference type="PANTHER" id="PTHR20836">
    <property type="entry name" value="DIHYDRODIPICOLINATE REDUCTASE"/>
    <property type="match status" value="1"/>
</dbReference>
<evidence type="ECO:0000256" key="5">
    <source>
        <dbReference type="ARBA" id="ARBA00022915"/>
    </source>
</evidence>
<dbReference type="Proteomes" id="UP000294830">
    <property type="component" value="Unassembled WGS sequence"/>
</dbReference>
<dbReference type="Gene3D" id="3.30.360.10">
    <property type="entry name" value="Dihydrodipicolinate Reductase, domain 2"/>
    <property type="match status" value="1"/>
</dbReference>
<dbReference type="GO" id="GO:0008839">
    <property type="term" value="F:4-hydroxy-tetrahydrodipicolinate reductase"/>
    <property type="evidence" value="ECO:0007669"/>
    <property type="project" value="UniProtKB-UniRule"/>
</dbReference>
<dbReference type="NCBIfam" id="TIGR00036">
    <property type="entry name" value="dapB"/>
    <property type="match status" value="1"/>
</dbReference>
<dbReference type="GO" id="GO:0050661">
    <property type="term" value="F:NADP binding"/>
    <property type="evidence" value="ECO:0007669"/>
    <property type="project" value="UniProtKB-UniRule"/>
</dbReference>
<dbReference type="PANTHER" id="PTHR20836:SF0">
    <property type="entry name" value="4-HYDROXY-TETRAHYDRODIPICOLINATE REDUCTASE 1, CHLOROPLASTIC-RELATED"/>
    <property type="match status" value="1"/>
</dbReference>
<proteinExistence type="inferred from homology"/>
<keyword evidence="6 13" id="KW-0560">Oxidoreductase</keyword>
<evidence type="ECO:0000256" key="12">
    <source>
        <dbReference type="ARBA" id="ARBA00049396"/>
    </source>
</evidence>
<comment type="similarity">
    <text evidence="1 13">Belongs to the DapB family.</text>
</comment>
<keyword evidence="7 13" id="KW-0520">NAD</keyword>
<dbReference type="Pfam" id="PF01113">
    <property type="entry name" value="DapB_N"/>
    <property type="match status" value="1"/>
</dbReference>